<dbReference type="GO" id="GO:0004512">
    <property type="term" value="F:inositol-3-phosphate synthase activity"/>
    <property type="evidence" value="ECO:0007669"/>
    <property type="project" value="InterPro"/>
</dbReference>
<accession>A0A918LAS0</accession>
<dbReference type="Pfam" id="PF07994">
    <property type="entry name" value="NAD_binding_5"/>
    <property type="match status" value="1"/>
</dbReference>
<keyword evidence="4" id="KW-1185">Reference proteome</keyword>
<dbReference type="SUPFAM" id="SSF55347">
    <property type="entry name" value="Glyceraldehyde-3-phosphate dehydrogenase-like, C-terminal domain"/>
    <property type="match status" value="1"/>
</dbReference>
<dbReference type="AlphaFoldDB" id="A0A918LAS0"/>
<dbReference type="GO" id="GO:0006021">
    <property type="term" value="P:inositol biosynthetic process"/>
    <property type="evidence" value="ECO:0007669"/>
    <property type="project" value="InterPro"/>
</dbReference>
<evidence type="ECO:0000313" key="4">
    <source>
        <dbReference type="Proteomes" id="UP000660680"/>
    </source>
</evidence>
<dbReference type="Gene3D" id="3.30.360.10">
    <property type="entry name" value="Dihydrodipicolinate Reductase, domain 2"/>
    <property type="match status" value="1"/>
</dbReference>
<gene>
    <name evidence="3" type="ORF">GCM10010171_17040</name>
</gene>
<protein>
    <submittedName>
        <fullName evidence="3">Myo-inositol-1-phosphate synthase</fullName>
    </submittedName>
</protein>
<sequence>MTSQRVGLWLVGARGSVATTAVCGLAALRAGLAPPTGCVTERLEGVSLPAWDDIVVGGHDLVSTPYEKRAEHLARAGLLPHHLLAPIVPALRDADAEVRDGYHPTTHRGPQELAVRRLAADLETFRFKHDLARVVVVNVASTEPPVPVVPEFASLESLRAALADPARAVLPASSVAACAALLAGCSYVDFTPSTGVALPALDELALAQRVPYAGRDGKTGETLLRTVLAPMFTDRALKVLSWSGTNLLGGGDGATLSDPARAASKLRSKSDGLASLLGGPVTAPLHIDNVPDLGEQKIAWDHVSFEGFLGARMSLQFTWTGLDSALAAPLVLDLARLMAAAHAAGIAGVVPELGFFFKDPLGWDEHRFDRQSAELVSWARSLDGRR</sequence>
<dbReference type="Gene3D" id="3.40.50.720">
    <property type="entry name" value="NAD(P)-binding Rossmann-like Domain"/>
    <property type="match status" value="1"/>
</dbReference>
<reference evidence="3" key="1">
    <citation type="journal article" date="2014" name="Int. J. Syst. Evol. Microbiol.">
        <title>Complete genome sequence of Corynebacterium casei LMG S-19264T (=DSM 44701T), isolated from a smear-ripened cheese.</title>
        <authorList>
            <consortium name="US DOE Joint Genome Institute (JGI-PGF)"/>
            <person name="Walter F."/>
            <person name="Albersmeier A."/>
            <person name="Kalinowski J."/>
            <person name="Ruckert C."/>
        </authorList>
    </citation>
    <scope>NUCLEOTIDE SEQUENCE</scope>
    <source>
        <strain evidence="3">JCM 3276</strain>
    </source>
</reference>
<dbReference type="Proteomes" id="UP000660680">
    <property type="component" value="Unassembled WGS sequence"/>
</dbReference>
<name>A0A918LAS0_9PSEU</name>
<organism evidence="3 4">
    <name type="scientific">Actinokineospora fastidiosa</name>
    <dbReference type="NCBI Taxonomy" id="1816"/>
    <lineage>
        <taxon>Bacteria</taxon>
        <taxon>Bacillati</taxon>
        <taxon>Actinomycetota</taxon>
        <taxon>Actinomycetes</taxon>
        <taxon>Pseudonocardiales</taxon>
        <taxon>Pseudonocardiaceae</taxon>
        <taxon>Actinokineospora</taxon>
    </lineage>
</organism>
<evidence type="ECO:0000256" key="1">
    <source>
        <dbReference type="ARBA" id="ARBA00010813"/>
    </source>
</evidence>
<evidence type="ECO:0000259" key="2">
    <source>
        <dbReference type="Pfam" id="PF01658"/>
    </source>
</evidence>
<proteinExistence type="inferred from homology"/>
<dbReference type="PANTHER" id="PTHR11510">
    <property type="entry name" value="MYO-INOSITOL-1 PHOSPHATE SYNTHASE"/>
    <property type="match status" value="1"/>
</dbReference>
<dbReference type="Pfam" id="PF01658">
    <property type="entry name" value="Inos-1-P_synth"/>
    <property type="match status" value="1"/>
</dbReference>
<dbReference type="InterPro" id="IPR013021">
    <property type="entry name" value="Myo-inos-1-P_Synthase_GAPDH"/>
</dbReference>
<dbReference type="EMBL" id="BMRB01000001">
    <property type="protein sequence ID" value="GGS24464.1"/>
    <property type="molecule type" value="Genomic_DNA"/>
</dbReference>
<dbReference type="InterPro" id="IPR002587">
    <property type="entry name" value="Myo-inos-1-P_Synthase"/>
</dbReference>
<dbReference type="PIRSF" id="PIRSF015578">
    <property type="entry name" value="Myoinos-ppht_syn"/>
    <property type="match status" value="1"/>
</dbReference>
<evidence type="ECO:0000313" key="3">
    <source>
        <dbReference type="EMBL" id="GGS24464.1"/>
    </source>
</evidence>
<dbReference type="InterPro" id="IPR036291">
    <property type="entry name" value="NAD(P)-bd_dom_sf"/>
</dbReference>
<reference evidence="3" key="2">
    <citation type="submission" date="2020-09" db="EMBL/GenBank/DDBJ databases">
        <authorList>
            <person name="Sun Q."/>
            <person name="Ohkuma M."/>
        </authorList>
    </citation>
    <scope>NUCLEOTIDE SEQUENCE</scope>
    <source>
        <strain evidence="3">JCM 3276</strain>
    </source>
</reference>
<comment type="similarity">
    <text evidence="1">Belongs to the myo-inositol 1-phosphate synthase family.</text>
</comment>
<dbReference type="RefSeq" id="WP_189209661.1">
    <property type="nucleotide sequence ID" value="NZ_BMRB01000001.1"/>
</dbReference>
<comment type="caution">
    <text evidence="3">The sequence shown here is derived from an EMBL/GenBank/DDBJ whole genome shotgun (WGS) entry which is preliminary data.</text>
</comment>
<dbReference type="SUPFAM" id="SSF51735">
    <property type="entry name" value="NAD(P)-binding Rossmann-fold domains"/>
    <property type="match status" value="1"/>
</dbReference>
<dbReference type="GO" id="GO:0008654">
    <property type="term" value="P:phospholipid biosynthetic process"/>
    <property type="evidence" value="ECO:0007669"/>
    <property type="project" value="InterPro"/>
</dbReference>
<feature type="domain" description="Myo-inositol-1-phosphate synthase GAPDH-like" evidence="2">
    <location>
        <begin position="220"/>
        <end position="324"/>
    </location>
</feature>